<protein>
    <submittedName>
        <fullName evidence="2">VOC family protein</fullName>
    </submittedName>
</protein>
<evidence type="ECO:0000259" key="1">
    <source>
        <dbReference type="PROSITE" id="PS51819"/>
    </source>
</evidence>
<dbReference type="CDD" id="cd06587">
    <property type="entry name" value="VOC"/>
    <property type="match status" value="1"/>
</dbReference>
<dbReference type="EMBL" id="JBIMSO010000064">
    <property type="protein sequence ID" value="MFH5210595.1"/>
    <property type="molecule type" value="Genomic_DNA"/>
</dbReference>
<feature type="domain" description="VOC" evidence="1">
    <location>
        <begin position="6"/>
        <end position="132"/>
    </location>
</feature>
<reference evidence="2 3" key="1">
    <citation type="submission" date="2024-10" db="EMBL/GenBank/DDBJ databases">
        <authorList>
            <person name="Riesco R."/>
        </authorList>
    </citation>
    <scope>NUCLEOTIDE SEQUENCE [LARGE SCALE GENOMIC DNA]</scope>
    <source>
        <strain evidence="2 3">NCIMB 15449</strain>
    </source>
</reference>
<dbReference type="Pfam" id="PF00903">
    <property type="entry name" value="Glyoxalase"/>
    <property type="match status" value="1"/>
</dbReference>
<evidence type="ECO:0000313" key="2">
    <source>
        <dbReference type="EMBL" id="MFH5210595.1"/>
    </source>
</evidence>
<dbReference type="SUPFAM" id="SSF54593">
    <property type="entry name" value="Glyoxalase/Bleomycin resistance protein/Dihydroxybiphenyl dioxygenase"/>
    <property type="match status" value="1"/>
</dbReference>
<dbReference type="InterPro" id="IPR037523">
    <property type="entry name" value="VOC_core"/>
</dbReference>
<accession>A0ABW7JUH1</accession>
<proteinExistence type="predicted"/>
<gene>
    <name evidence="2" type="ORF">ACHIPZ_20660</name>
</gene>
<dbReference type="InterPro" id="IPR004360">
    <property type="entry name" value="Glyas_Fos-R_dOase_dom"/>
</dbReference>
<dbReference type="InterPro" id="IPR029068">
    <property type="entry name" value="Glyas_Bleomycin-R_OHBP_Dase"/>
</dbReference>
<dbReference type="RefSeq" id="WP_395116445.1">
    <property type="nucleotide sequence ID" value="NZ_JBIMSO010000064.1"/>
</dbReference>
<sequence>MAVTSGINHVVVTTPDLDRMVQFYEEAFDAENVFESARTDDDPRMAIIDVGGTGRYVKVVEIEHYALRDHYDESTRPIERLGLAVETLDQLRALRDRIGALGLAVSDIERLPTQWILSMPDPDGYLVQISAHVR</sequence>
<dbReference type="Proteomes" id="UP001609175">
    <property type="component" value="Unassembled WGS sequence"/>
</dbReference>
<comment type="caution">
    <text evidence="2">The sequence shown here is derived from an EMBL/GenBank/DDBJ whole genome shotgun (WGS) entry which is preliminary data.</text>
</comment>
<dbReference type="PROSITE" id="PS51819">
    <property type="entry name" value="VOC"/>
    <property type="match status" value="1"/>
</dbReference>
<organism evidence="2 3">
    <name type="scientific">Antrihabitans spumae</name>
    <dbReference type="NCBI Taxonomy" id="3373370"/>
    <lineage>
        <taxon>Bacteria</taxon>
        <taxon>Bacillati</taxon>
        <taxon>Actinomycetota</taxon>
        <taxon>Actinomycetes</taxon>
        <taxon>Mycobacteriales</taxon>
        <taxon>Nocardiaceae</taxon>
        <taxon>Antrihabitans</taxon>
    </lineage>
</organism>
<name>A0ABW7JUH1_9NOCA</name>
<dbReference type="Gene3D" id="3.10.180.10">
    <property type="entry name" value="2,3-Dihydroxybiphenyl 1,2-Dioxygenase, domain 1"/>
    <property type="match status" value="1"/>
</dbReference>
<evidence type="ECO:0000313" key="3">
    <source>
        <dbReference type="Proteomes" id="UP001609175"/>
    </source>
</evidence>